<dbReference type="AlphaFoldDB" id="A0A0G0ZDU4"/>
<sequence>MTVDNVTIFWALFLIGLSLIGVIIAFMYLASKKSKK</sequence>
<proteinExistence type="predicted"/>
<name>A0A0G0ZDU4_9BACT</name>
<keyword evidence="1" id="KW-0812">Transmembrane</keyword>
<dbReference type="Proteomes" id="UP000034320">
    <property type="component" value="Unassembled WGS sequence"/>
</dbReference>
<comment type="caution">
    <text evidence="2">The sequence shown here is derived from an EMBL/GenBank/DDBJ whole genome shotgun (WGS) entry which is preliminary data.</text>
</comment>
<accession>A0A0G0ZDU4</accession>
<keyword evidence="1" id="KW-0472">Membrane</keyword>
<keyword evidence="1" id="KW-1133">Transmembrane helix</keyword>
<gene>
    <name evidence="2" type="ORF">UV09_C0012G0071</name>
</gene>
<reference evidence="2 3" key="1">
    <citation type="journal article" date="2015" name="Nature">
        <title>rRNA introns, odd ribosomes, and small enigmatic genomes across a large radiation of phyla.</title>
        <authorList>
            <person name="Brown C.T."/>
            <person name="Hug L.A."/>
            <person name="Thomas B.C."/>
            <person name="Sharon I."/>
            <person name="Castelle C.J."/>
            <person name="Singh A."/>
            <person name="Wilkins M.J."/>
            <person name="Williams K.H."/>
            <person name="Banfield J.F."/>
        </authorList>
    </citation>
    <scope>NUCLEOTIDE SEQUENCE [LARGE SCALE GENOMIC DNA]</scope>
</reference>
<feature type="transmembrane region" description="Helical" evidence="1">
    <location>
        <begin position="6"/>
        <end position="30"/>
    </location>
</feature>
<dbReference type="EMBL" id="LCDD01000012">
    <property type="protein sequence ID" value="KKS46902.1"/>
    <property type="molecule type" value="Genomic_DNA"/>
</dbReference>
<evidence type="ECO:0000313" key="2">
    <source>
        <dbReference type="EMBL" id="KKS46902.1"/>
    </source>
</evidence>
<protein>
    <submittedName>
        <fullName evidence="2">Uncharacterized protein</fullName>
    </submittedName>
</protein>
<evidence type="ECO:0000256" key="1">
    <source>
        <dbReference type="SAM" id="Phobius"/>
    </source>
</evidence>
<organism evidence="2 3">
    <name type="scientific">Candidatus Gottesmanbacteria bacterium GW2011_GWA2_42_18</name>
    <dbReference type="NCBI Taxonomy" id="1618442"/>
    <lineage>
        <taxon>Bacteria</taxon>
        <taxon>Candidatus Gottesmaniibacteriota</taxon>
    </lineage>
</organism>
<evidence type="ECO:0000313" key="3">
    <source>
        <dbReference type="Proteomes" id="UP000034320"/>
    </source>
</evidence>